<dbReference type="PANTHER" id="PTHR20994">
    <property type="entry name" value="ER MEMBRANE PROTEIN COMPLEX SUBUNIT 6"/>
    <property type="match status" value="1"/>
</dbReference>
<dbReference type="RefSeq" id="XP_001876402.1">
    <property type="nucleotide sequence ID" value="XM_001876367.1"/>
</dbReference>
<organism evidence="10">
    <name type="scientific">Laccaria bicolor (strain S238N-H82 / ATCC MYA-4686)</name>
    <name type="common">Bicoloured deceiver</name>
    <name type="synonym">Laccaria laccata var. bicolor</name>
    <dbReference type="NCBI Taxonomy" id="486041"/>
    <lineage>
        <taxon>Eukaryota</taxon>
        <taxon>Fungi</taxon>
        <taxon>Dikarya</taxon>
        <taxon>Basidiomycota</taxon>
        <taxon>Agaricomycotina</taxon>
        <taxon>Agaricomycetes</taxon>
        <taxon>Agaricomycetidae</taxon>
        <taxon>Agaricales</taxon>
        <taxon>Agaricineae</taxon>
        <taxon>Hydnangiaceae</taxon>
        <taxon>Laccaria</taxon>
    </lineage>
</organism>
<dbReference type="HOGENOM" id="CLU_110781_1_0_1"/>
<evidence type="ECO:0000256" key="2">
    <source>
        <dbReference type="ARBA" id="ARBA00009436"/>
    </source>
</evidence>
<dbReference type="Proteomes" id="UP000001194">
    <property type="component" value="Unassembled WGS sequence"/>
</dbReference>
<name>B0CZF6_LACBS</name>
<evidence type="ECO:0000256" key="6">
    <source>
        <dbReference type="ARBA" id="ARBA00022989"/>
    </source>
</evidence>
<keyword evidence="6 8" id="KW-1133">Transmembrane helix</keyword>
<dbReference type="InParanoid" id="B0CZF6"/>
<dbReference type="OrthoDB" id="16510at2759"/>
<evidence type="ECO:0000313" key="10">
    <source>
        <dbReference type="Proteomes" id="UP000001194"/>
    </source>
</evidence>
<keyword evidence="7 8" id="KW-0472">Membrane</keyword>
<accession>B0CZF6</accession>
<keyword evidence="5" id="KW-0256">Endoplasmic reticulum</keyword>
<dbReference type="InterPro" id="IPR008504">
    <property type="entry name" value="Emc6"/>
</dbReference>
<comment type="similarity">
    <text evidence="2">Belongs to the EMC6 family.</text>
</comment>
<dbReference type="AlphaFoldDB" id="B0CZF6"/>
<evidence type="ECO:0000256" key="3">
    <source>
        <dbReference type="ARBA" id="ARBA00020827"/>
    </source>
</evidence>
<evidence type="ECO:0000256" key="5">
    <source>
        <dbReference type="ARBA" id="ARBA00022824"/>
    </source>
</evidence>
<proteinExistence type="inferred from homology"/>
<protein>
    <recommendedName>
        <fullName evidence="3">ER membrane protein complex subunit 6</fullName>
    </recommendedName>
</protein>
<keyword evidence="10" id="KW-1185">Reference proteome</keyword>
<dbReference type="STRING" id="486041.B0CZF6"/>
<evidence type="ECO:0000256" key="7">
    <source>
        <dbReference type="ARBA" id="ARBA00023136"/>
    </source>
</evidence>
<comment type="subcellular location">
    <subcellularLocation>
        <location evidence="1">Endoplasmic reticulum membrane</location>
        <topology evidence="1">Multi-pass membrane protein</topology>
    </subcellularLocation>
</comment>
<dbReference type="PANTHER" id="PTHR20994:SF0">
    <property type="entry name" value="ER MEMBRANE PROTEIN COMPLEX SUBUNIT 6"/>
    <property type="match status" value="1"/>
</dbReference>
<dbReference type="GO" id="GO:0072546">
    <property type="term" value="C:EMC complex"/>
    <property type="evidence" value="ECO:0007669"/>
    <property type="project" value="InterPro"/>
</dbReference>
<dbReference type="InterPro" id="IPR029008">
    <property type="entry name" value="EMC6-like"/>
</dbReference>
<dbReference type="GO" id="GO:0034975">
    <property type="term" value="P:protein folding in endoplasmic reticulum"/>
    <property type="evidence" value="ECO:0007669"/>
    <property type="project" value="TreeGrafter"/>
</dbReference>
<dbReference type="EMBL" id="DS547094">
    <property type="protein sequence ID" value="EDR12138.1"/>
    <property type="molecule type" value="Genomic_DNA"/>
</dbReference>
<dbReference type="GeneID" id="6072268"/>
<feature type="transmembrane region" description="Helical" evidence="8">
    <location>
        <begin position="46"/>
        <end position="66"/>
    </location>
</feature>
<evidence type="ECO:0000256" key="8">
    <source>
        <dbReference type="SAM" id="Phobius"/>
    </source>
</evidence>
<dbReference type="Pfam" id="PF07019">
    <property type="entry name" value="EMC6"/>
    <property type="match status" value="1"/>
</dbReference>
<dbReference type="KEGG" id="lbc:LACBIDRAFT_311200"/>
<evidence type="ECO:0000256" key="4">
    <source>
        <dbReference type="ARBA" id="ARBA00022692"/>
    </source>
</evidence>
<dbReference type="GO" id="GO:0000045">
    <property type="term" value="P:autophagosome assembly"/>
    <property type="evidence" value="ECO:0007669"/>
    <property type="project" value="TreeGrafter"/>
</dbReference>
<gene>
    <name evidence="9" type="ORF">LACBIDRAFT_311200</name>
</gene>
<keyword evidence="4 8" id="KW-0812">Transmembrane</keyword>
<dbReference type="FunCoup" id="B0CZF6">
    <property type="interactions" value="189"/>
</dbReference>
<evidence type="ECO:0000313" key="9">
    <source>
        <dbReference type="EMBL" id="EDR12138.1"/>
    </source>
</evidence>
<sequence>MSTTEETSAQLIYGPNVVANSSLTTVKFLSACFAGAAAGILGLENWLGFTLFLTSTILTSVCIYTINCYGKPAKFIHGGIAELVNPGQDNVFTFVLVWTLFYGLSPQLHPICKDIEQSLLLFGFRNNTW</sequence>
<evidence type="ECO:0000256" key="1">
    <source>
        <dbReference type="ARBA" id="ARBA00004477"/>
    </source>
</evidence>
<reference evidence="9 10" key="1">
    <citation type="journal article" date="2008" name="Nature">
        <title>The genome of Laccaria bicolor provides insights into mycorrhizal symbiosis.</title>
        <authorList>
            <person name="Martin F."/>
            <person name="Aerts A."/>
            <person name="Ahren D."/>
            <person name="Brun A."/>
            <person name="Danchin E.G.J."/>
            <person name="Duchaussoy F."/>
            <person name="Gibon J."/>
            <person name="Kohler A."/>
            <person name="Lindquist E."/>
            <person name="Pereda V."/>
            <person name="Salamov A."/>
            <person name="Shapiro H.J."/>
            <person name="Wuyts J."/>
            <person name="Blaudez D."/>
            <person name="Buee M."/>
            <person name="Brokstein P."/>
            <person name="Canbaeck B."/>
            <person name="Cohen D."/>
            <person name="Courty P.E."/>
            <person name="Coutinho P.M."/>
            <person name="Delaruelle C."/>
            <person name="Detter J.C."/>
            <person name="Deveau A."/>
            <person name="DiFazio S."/>
            <person name="Duplessis S."/>
            <person name="Fraissinet-Tachet L."/>
            <person name="Lucic E."/>
            <person name="Frey-Klett P."/>
            <person name="Fourrey C."/>
            <person name="Feussner I."/>
            <person name="Gay G."/>
            <person name="Grimwood J."/>
            <person name="Hoegger P.J."/>
            <person name="Jain P."/>
            <person name="Kilaru S."/>
            <person name="Labbe J."/>
            <person name="Lin Y.C."/>
            <person name="Legue V."/>
            <person name="Le Tacon F."/>
            <person name="Marmeisse R."/>
            <person name="Melayah D."/>
            <person name="Montanini B."/>
            <person name="Muratet M."/>
            <person name="Nehls U."/>
            <person name="Niculita-Hirzel H."/>
            <person name="Oudot-Le Secq M.P."/>
            <person name="Peter M."/>
            <person name="Quesneville H."/>
            <person name="Rajashekar B."/>
            <person name="Reich M."/>
            <person name="Rouhier N."/>
            <person name="Schmutz J."/>
            <person name="Yin T."/>
            <person name="Chalot M."/>
            <person name="Henrissat B."/>
            <person name="Kuees U."/>
            <person name="Lucas S."/>
            <person name="Van de Peer Y."/>
            <person name="Podila G.K."/>
            <person name="Polle A."/>
            <person name="Pukkila P.J."/>
            <person name="Richardson P.M."/>
            <person name="Rouze P."/>
            <person name="Sanders I.R."/>
            <person name="Stajich J.E."/>
            <person name="Tunlid A."/>
            <person name="Tuskan G."/>
            <person name="Grigoriev I.V."/>
        </authorList>
    </citation>
    <scope>NUCLEOTIDE SEQUENCE [LARGE SCALE GENOMIC DNA]</scope>
    <source>
        <strain evidence="10">S238N-H82 / ATCC MYA-4686</strain>
    </source>
</reference>